<sequence>MGMYKIQLYIENILGSIQNKKPVDVGEVSDGYHTFNELYRYRMLYNAAFFNLLARSGQVEVCKSRRHSDGEKCFGSDDWFIVMAILPTGQVSNHYESKYWDLFDVPERETAFEYDGHTPNEAADRLEKYLKLPRRGMTFE</sequence>
<dbReference type="EMBL" id="AJWZ01000217">
    <property type="protein sequence ID" value="EKC77530.1"/>
    <property type="molecule type" value="Genomic_DNA"/>
</dbReference>
<proteinExistence type="predicted"/>
<evidence type="ECO:0000259" key="1">
    <source>
        <dbReference type="Pfam" id="PF25311"/>
    </source>
</evidence>
<evidence type="ECO:0000313" key="2">
    <source>
        <dbReference type="EMBL" id="EKC77530.1"/>
    </source>
</evidence>
<name>K1UGX2_9ZZZZ</name>
<protein>
    <recommendedName>
        <fullName evidence="1">WDGH domain-containing protein</fullName>
    </recommendedName>
</protein>
<reference evidence="2" key="1">
    <citation type="journal article" date="2013" name="Environ. Microbiol.">
        <title>Microbiota from the distal guts of lean and obese adolescents exhibit partial functional redundancy besides clear differences in community structure.</title>
        <authorList>
            <person name="Ferrer M."/>
            <person name="Ruiz A."/>
            <person name="Lanza F."/>
            <person name="Haange S.B."/>
            <person name="Oberbach A."/>
            <person name="Till H."/>
            <person name="Bargiela R."/>
            <person name="Campoy C."/>
            <person name="Segura M.T."/>
            <person name="Richter M."/>
            <person name="von Bergen M."/>
            <person name="Seifert J."/>
            <person name="Suarez A."/>
        </authorList>
    </citation>
    <scope>NUCLEOTIDE SEQUENCE</scope>
</reference>
<dbReference type="InterPro" id="IPR057362">
    <property type="entry name" value="WDGH"/>
</dbReference>
<dbReference type="AlphaFoldDB" id="K1UGX2"/>
<comment type="caution">
    <text evidence="2">The sequence shown here is derived from an EMBL/GenBank/DDBJ whole genome shotgun (WGS) entry which is preliminary data.</text>
</comment>
<gene>
    <name evidence="2" type="ORF">OBE_00306</name>
</gene>
<feature type="domain" description="WDGH" evidence="1">
    <location>
        <begin position="26"/>
        <end position="128"/>
    </location>
</feature>
<dbReference type="Pfam" id="PF25311">
    <property type="entry name" value="WDGH"/>
    <property type="match status" value="1"/>
</dbReference>
<organism evidence="2">
    <name type="scientific">human gut metagenome</name>
    <dbReference type="NCBI Taxonomy" id="408170"/>
    <lineage>
        <taxon>unclassified sequences</taxon>
        <taxon>metagenomes</taxon>
        <taxon>organismal metagenomes</taxon>
    </lineage>
</organism>
<accession>K1UGX2</accession>